<proteinExistence type="inferred from homology"/>
<evidence type="ECO:0000313" key="4">
    <source>
        <dbReference type="EMBL" id="MDU9002027.1"/>
    </source>
</evidence>
<reference evidence="4 5" key="1">
    <citation type="submission" date="2023-02" db="EMBL/GenBank/DDBJ databases">
        <authorList>
            <person name="Maleckis M."/>
        </authorList>
    </citation>
    <scope>NUCLEOTIDE SEQUENCE [LARGE SCALE GENOMIC DNA]</scope>
    <source>
        <strain evidence="4 5">P8-A2</strain>
    </source>
</reference>
<comment type="similarity">
    <text evidence="1">Belongs to the UPF0312 family.</text>
</comment>
<accession>A0ABU3V784</accession>
<dbReference type="PANTHER" id="PTHR34406:SF1">
    <property type="entry name" value="PROTEIN YCEI"/>
    <property type="match status" value="1"/>
</dbReference>
<dbReference type="SUPFAM" id="SSF49464">
    <property type="entry name" value="Carboxypeptidase regulatory domain-like"/>
    <property type="match status" value="1"/>
</dbReference>
<keyword evidence="5" id="KW-1185">Reference proteome</keyword>
<dbReference type="SUPFAM" id="SSF101874">
    <property type="entry name" value="YceI-like"/>
    <property type="match status" value="1"/>
</dbReference>
<name>A0ABU3V784_9ACTN</name>
<dbReference type="Gene3D" id="2.60.40.1120">
    <property type="entry name" value="Carboxypeptidase-like, regulatory domain"/>
    <property type="match status" value="1"/>
</dbReference>
<evidence type="ECO:0000256" key="2">
    <source>
        <dbReference type="SAM" id="MobiDB-lite"/>
    </source>
</evidence>
<dbReference type="InterPro" id="IPR007372">
    <property type="entry name" value="Lipid/polyisoprenoid-bd_YceI"/>
</dbReference>
<evidence type="ECO:0000256" key="1">
    <source>
        <dbReference type="ARBA" id="ARBA00008812"/>
    </source>
</evidence>
<dbReference type="PANTHER" id="PTHR34406">
    <property type="entry name" value="PROTEIN YCEI"/>
    <property type="match status" value="1"/>
</dbReference>
<dbReference type="InterPro" id="IPR008969">
    <property type="entry name" value="CarboxyPept-like_regulatory"/>
</dbReference>
<dbReference type="Pfam" id="PF04264">
    <property type="entry name" value="YceI"/>
    <property type="match status" value="1"/>
</dbReference>
<dbReference type="SMART" id="SM00867">
    <property type="entry name" value="YceI"/>
    <property type="match status" value="1"/>
</dbReference>
<gene>
    <name evidence="4" type="ORF">PU648_59655</name>
</gene>
<dbReference type="EMBL" id="JARAKF010000006">
    <property type="protein sequence ID" value="MDU9002027.1"/>
    <property type="molecule type" value="Genomic_DNA"/>
</dbReference>
<dbReference type="InterPro" id="IPR036761">
    <property type="entry name" value="TTHA0802/YceI-like_sf"/>
</dbReference>
<feature type="compositionally biased region" description="Basic residues" evidence="2">
    <location>
        <begin position="1"/>
        <end position="13"/>
    </location>
</feature>
<dbReference type="RefSeq" id="WP_143606232.1">
    <property type="nucleotide sequence ID" value="NZ_CP107955.1"/>
</dbReference>
<evidence type="ECO:0000259" key="3">
    <source>
        <dbReference type="SMART" id="SM00867"/>
    </source>
</evidence>
<protein>
    <submittedName>
        <fullName evidence="4">YceI family protein</fullName>
    </submittedName>
</protein>
<dbReference type="Gene3D" id="2.40.128.110">
    <property type="entry name" value="Lipid/polyisoprenoid-binding, YceI-like"/>
    <property type="match status" value="1"/>
</dbReference>
<sequence>MISRLLGRRKASQRRGNPLTGLTVPPGAGLLICRVLDPMGEPVSLAEFTLHDSHSRKVVSGEADPYGLVVAMVPFGKYRLAVSAEGFAPYRDSIPVTDDGGPAGPRDITLQIAPSLPLPDPGEWEIEQAHTRIGFAARHIGLAQVHGRFNNFAGAIRIGNTIEDSAMHVVIDAASIDTNVQMRDDHLRSADFLDVEHYPTMEFYSDRFVHRGGNTWAITGGFTLHGVTRTVTLDANYGGMRVGMEGETRLAVNATTELHREDYTINWKTMLARGIAVVGSNIKVDLDIQIVPKGTQLKFK</sequence>
<evidence type="ECO:0000313" key="5">
    <source>
        <dbReference type="Proteomes" id="UP001257627"/>
    </source>
</evidence>
<comment type="caution">
    <text evidence="4">The sequence shown here is derived from an EMBL/GenBank/DDBJ whole genome shotgun (WGS) entry which is preliminary data.</text>
</comment>
<dbReference type="Proteomes" id="UP001257627">
    <property type="component" value="Unassembled WGS sequence"/>
</dbReference>
<feature type="domain" description="Lipid/polyisoprenoid-binding YceI-like" evidence="3">
    <location>
        <begin position="123"/>
        <end position="291"/>
    </location>
</feature>
<feature type="region of interest" description="Disordered" evidence="2">
    <location>
        <begin position="1"/>
        <end position="20"/>
    </location>
</feature>
<organism evidence="4 5">
    <name type="scientific">Streptomyces mirabilis</name>
    <dbReference type="NCBI Taxonomy" id="68239"/>
    <lineage>
        <taxon>Bacteria</taxon>
        <taxon>Bacillati</taxon>
        <taxon>Actinomycetota</taxon>
        <taxon>Actinomycetes</taxon>
        <taxon>Kitasatosporales</taxon>
        <taxon>Streptomycetaceae</taxon>
        <taxon>Streptomyces</taxon>
    </lineage>
</organism>